<feature type="region of interest" description="Disordered" evidence="1">
    <location>
        <begin position="576"/>
        <end position="597"/>
    </location>
</feature>
<organism evidence="4 5">
    <name type="scientific">Spodoptera exigua</name>
    <name type="common">Beet armyworm</name>
    <name type="synonym">Noctua fulgens</name>
    <dbReference type="NCBI Taxonomy" id="7107"/>
    <lineage>
        <taxon>Eukaryota</taxon>
        <taxon>Metazoa</taxon>
        <taxon>Ecdysozoa</taxon>
        <taxon>Arthropoda</taxon>
        <taxon>Hexapoda</taxon>
        <taxon>Insecta</taxon>
        <taxon>Pterygota</taxon>
        <taxon>Neoptera</taxon>
        <taxon>Endopterygota</taxon>
        <taxon>Lepidoptera</taxon>
        <taxon>Glossata</taxon>
        <taxon>Ditrysia</taxon>
        <taxon>Noctuoidea</taxon>
        <taxon>Noctuidae</taxon>
        <taxon>Amphipyrinae</taxon>
        <taxon>Spodoptera</taxon>
    </lineage>
</organism>
<accession>A0A922SNG3</accession>
<comment type="caution">
    <text evidence="4">The sequence shown here is derived from an EMBL/GenBank/DDBJ whole genome shotgun (WGS) entry which is preliminary data.</text>
</comment>
<dbReference type="Proteomes" id="UP000814243">
    <property type="component" value="Unassembled WGS sequence"/>
</dbReference>
<sequence length="776" mass="84650">MIDIKIQFLFFNYIVFAFAEDYESDDKLYMLVSQDQHQHTPRLEDFFWTGSGDGPPPPPDPPLPAPVQPSTPVVRTTTVLATVYLDSYPPQAVTDKSTGECVLNCGEPGVPGSLEPEIPDDRRYWLLTVIQGSTPDSLQLRLARLYQKAFLRQQERHLGIIKSLDAPPARKKHDVHSFAVNKDNNISPVGPQGTYSPFKYVDIDASMVPMESIVSTMVNNDENSSTKALESSREFVYPANIEMFSIDANTLTLNAEIKATKLNEVESWILATPTVSIRKREITDREQLEEIKEDSIDIPLELEANETMLFKREILKPEQQPPVQVHIQNITESPETGSIQIVYVVLVGGRAVPAAVAARDMRLVRDAEVARELGAVVTTKAEPAYLKTAEGLEGDAGGGVHGTELWALAVGATVAILLLLVLLALLCLAHRKKTMKSAASIRAYRNELLREAERNQLKQVHEEKDGRLISVVSPSRTRPSSTLLPIYRAASAASSSSTTSSGVSEVATAFRRRQKKPHALRMPQKKRVGTTDSLLEAAGLDSSDSGQPSAPPTPTSYLSMPSVNAFPRYIAICHLPSKPSSPARSATSARKEPGPSRMRQRFNELMDDAFTLFGSVGSSPNSQDTYTVEERDPKDKGTQNAGVATVSDPSEQLAQARNDNVRLPGSPYTAMDTLRGRSAGPGRAGPSTSTPVQAEGARPRTSFTRTAAERRVPPPTRAWGQTPPQSLGGRPKVNPALITAEGRLPAEDPAIPLISAIKTEIQRIKETATKPSTLPK</sequence>
<feature type="compositionally biased region" description="Low complexity" evidence="1">
    <location>
        <begin position="496"/>
        <end position="509"/>
    </location>
</feature>
<feature type="compositionally biased region" description="Polar residues" evidence="1">
    <location>
        <begin position="616"/>
        <end position="626"/>
    </location>
</feature>
<dbReference type="EMBL" id="JACEFF010000112">
    <property type="protein sequence ID" value="KAH9643801.1"/>
    <property type="molecule type" value="Genomic_DNA"/>
</dbReference>
<gene>
    <name evidence="4" type="ORF">HF086_002299</name>
</gene>
<dbReference type="AlphaFoldDB" id="A0A922SNG3"/>
<name>A0A922SNG3_SPOEX</name>
<feature type="signal peptide" evidence="3">
    <location>
        <begin position="1"/>
        <end position="19"/>
    </location>
</feature>
<evidence type="ECO:0000256" key="2">
    <source>
        <dbReference type="SAM" id="Phobius"/>
    </source>
</evidence>
<proteinExistence type="predicted"/>
<evidence type="ECO:0000256" key="1">
    <source>
        <dbReference type="SAM" id="MobiDB-lite"/>
    </source>
</evidence>
<feature type="compositionally biased region" description="Low complexity" evidence="1">
    <location>
        <begin position="576"/>
        <end position="588"/>
    </location>
</feature>
<keyword evidence="2" id="KW-0472">Membrane</keyword>
<feature type="region of interest" description="Disordered" evidence="1">
    <location>
        <begin position="496"/>
        <end position="558"/>
    </location>
</feature>
<keyword evidence="2" id="KW-0812">Transmembrane</keyword>
<feature type="compositionally biased region" description="Polar residues" evidence="1">
    <location>
        <begin position="638"/>
        <end position="658"/>
    </location>
</feature>
<feature type="region of interest" description="Disordered" evidence="1">
    <location>
        <begin position="44"/>
        <end position="68"/>
    </location>
</feature>
<evidence type="ECO:0000313" key="5">
    <source>
        <dbReference type="Proteomes" id="UP000814243"/>
    </source>
</evidence>
<feature type="region of interest" description="Disordered" evidence="1">
    <location>
        <begin position="613"/>
        <end position="733"/>
    </location>
</feature>
<keyword evidence="3" id="KW-0732">Signal</keyword>
<keyword evidence="2" id="KW-1133">Transmembrane helix</keyword>
<evidence type="ECO:0000313" key="4">
    <source>
        <dbReference type="EMBL" id="KAH9643801.1"/>
    </source>
</evidence>
<feature type="compositionally biased region" description="Basic residues" evidence="1">
    <location>
        <begin position="510"/>
        <end position="528"/>
    </location>
</feature>
<feature type="compositionally biased region" description="Basic and acidic residues" evidence="1">
    <location>
        <begin position="628"/>
        <end position="637"/>
    </location>
</feature>
<reference evidence="4" key="1">
    <citation type="journal article" date="2021" name="G3 (Bethesda)">
        <title>Genome and transcriptome analysis of the beet armyworm Spodoptera exigua reveals targets for pest control. .</title>
        <authorList>
            <person name="Simon S."/>
            <person name="Breeschoten T."/>
            <person name="Jansen H.J."/>
            <person name="Dirks R.P."/>
            <person name="Schranz M.E."/>
            <person name="Ros V.I.D."/>
        </authorList>
    </citation>
    <scope>NUCLEOTIDE SEQUENCE</scope>
    <source>
        <strain evidence="4">TB_SE_WUR_2020</strain>
    </source>
</reference>
<evidence type="ECO:0000256" key="3">
    <source>
        <dbReference type="SAM" id="SignalP"/>
    </source>
</evidence>
<protein>
    <submittedName>
        <fullName evidence="4">Uncharacterized protein</fullName>
    </submittedName>
</protein>
<feature type="compositionally biased region" description="Low complexity" evidence="1">
    <location>
        <begin position="676"/>
        <end position="687"/>
    </location>
</feature>
<feature type="chain" id="PRO_5036735372" evidence="3">
    <location>
        <begin position="20"/>
        <end position="776"/>
    </location>
</feature>
<feature type="compositionally biased region" description="Pro residues" evidence="1">
    <location>
        <begin position="54"/>
        <end position="68"/>
    </location>
</feature>
<feature type="transmembrane region" description="Helical" evidence="2">
    <location>
        <begin position="405"/>
        <end position="428"/>
    </location>
</feature>